<dbReference type="PANTHER" id="PTHR42865:SF7">
    <property type="entry name" value="PROTON_GLUTAMATE-ASPARTATE SYMPORTER"/>
    <property type="match status" value="1"/>
</dbReference>
<keyword evidence="11" id="KW-1185">Reference proteome</keyword>
<feature type="transmembrane region" description="Helical" evidence="9">
    <location>
        <begin position="79"/>
        <end position="100"/>
    </location>
</feature>
<evidence type="ECO:0000256" key="6">
    <source>
        <dbReference type="ARBA" id="ARBA00022989"/>
    </source>
</evidence>
<organism evidence="10 11">
    <name type="scientific">Pseudidiomarina salinarum</name>
    <dbReference type="NCBI Taxonomy" id="435908"/>
    <lineage>
        <taxon>Bacteria</taxon>
        <taxon>Pseudomonadati</taxon>
        <taxon>Pseudomonadota</taxon>
        <taxon>Gammaproteobacteria</taxon>
        <taxon>Alteromonadales</taxon>
        <taxon>Idiomarinaceae</taxon>
        <taxon>Pseudidiomarina</taxon>
    </lineage>
</organism>
<dbReference type="FunFam" id="1.10.3860.10:FF:000001">
    <property type="entry name" value="C4-dicarboxylate transport protein"/>
    <property type="match status" value="1"/>
</dbReference>
<evidence type="ECO:0000256" key="3">
    <source>
        <dbReference type="ARBA" id="ARBA00022475"/>
    </source>
</evidence>
<dbReference type="Proteomes" id="UP000054363">
    <property type="component" value="Unassembled WGS sequence"/>
</dbReference>
<keyword evidence="7 9" id="KW-0472">Membrane</keyword>
<evidence type="ECO:0000313" key="11">
    <source>
        <dbReference type="Proteomes" id="UP000054363"/>
    </source>
</evidence>
<feature type="transmembrane region" description="Helical" evidence="9">
    <location>
        <begin position="188"/>
        <end position="206"/>
    </location>
</feature>
<dbReference type="STRING" id="435908.IDSA_02060"/>
<evidence type="ECO:0000256" key="1">
    <source>
        <dbReference type="ARBA" id="ARBA00004651"/>
    </source>
</evidence>
<feature type="transmembrane region" description="Helical" evidence="9">
    <location>
        <begin position="212"/>
        <end position="234"/>
    </location>
</feature>
<dbReference type="Pfam" id="PF00375">
    <property type="entry name" value="SDF"/>
    <property type="match status" value="1"/>
</dbReference>
<dbReference type="GO" id="GO:0015293">
    <property type="term" value="F:symporter activity"/>
    <property type="evidence" value="ECO:0007669"/>
    <property type="project" value="UniProtKB-KW"/>
</dbReference>
<comment type="subcellular location">
    <subcellularLocation>
        <location evidence="1">Cell membrane</location>
        <topology evidence="1">Multi-pass membrane protein</topology>
    </subcellularLocation>
</comment>
<sequence length="423" mass="44324">MFQAWFAIPFWQRVLGGFVLGALIGVLAPEVAQGLRPLGTVFINALKMLVAPLIFCAIVSAILQLQGNSGVEALGAKTVGLFLLTAVIASGIGLAVGSLLDITPTGNLIASADYVPKQVPGVVDVFLNFIPTNPFAALSQGNILQIVVFAALVGIAINKVGDTAKPLGDTLKAGAQVMYRITKMVLELTPFGVFGLMAWVVGYYGLSSLWPLAVFIGAIYLACLIHILVVYGSLVRWGAGISPWFFFKSVFAAQLVAFTTCSSFGTLPVAHQTVTEKLGVSKKYAGFVLPLGATINMDGCGGIYPAIAAIFIAQLYGIPLEWMDYLLITLTATLASVGTAGVPGTAMVMLTVTLNVVGLPLEGIAFIAAIDRIIDMIRTATNVTGDMAVAVVLGRDSETADDAVSDSTLSDNSLSDNEQRVSL</sequence>
<dbReference type="Gene3D" id="1.10.3860.10">
    <property type="entry name" value="Sodium:dicarboxylate symporter"/>
    <property type="match status" value="1"/>
</dbReference>
<evidence type="ECO:0000256" key="4">
    <source>
        <dbReference type="ARBA" id="ARBA00022692"/>
    </source>
</evidence>
<evidence type="ECO:0000256" key="9">
    <source>
        <dbReference type="SAM" id="Phobius"/>
    </source>
</evidence>
<keyword evidence="5" id="KW-0769">Symport</keyword>
<dbReference type="PANTHER" id="PTHR42865">
    <property type="entry name" value="PROTON/GLUTAMATE-ASPARTATE SYMPORTER"/>
    <property type="match status" value="1"/>
</dbReference>
<evidence type="ECO:0000256" key="5">
    <source>
        <dbReference type="ARBA" id="ARBA00022847"/>
    </source>
</evidence>
<feature type="transmembrane region" description="Helical" evidence="9">
    <location>
        <begin position="325"/>
        <end position="342"/>
    </location>
</feature>
<accession>A0A094JG29</accession>
<dbReference type="EMBL" id="JPER01000001">
    <property type="protein sequence ID" value="KFZ31516.1"/>
    <property type="molecule type" value="Genomic_DNA"/>
</dbReference>
<keyword evidence="2" id="KW-0813">Transport</keyword>
<gene>
    <name evidence="10" type="ORF">IDSA_02060</name>
</gene>
<dbReference type="InterPro" id="IPR036458">
    <property type="entry name" value="Na:dicarbo_symporter_sf"/>
</dbReference>
<dbReference type="RefSeq" id="WP_034773837.1">
    <property type="nucleotide sequence ID" value="NZ_JPER01000001.1"/>
</dbReference>
<dbReference type="OrthoDB" id="9766690at2"/>
<feature type="compositionally biased region" description="Low complexity" evidence="8">
    <location>
        <begin position="405"/>
        <end position="416"/>
    </location>
</feature>
<dbReference type="GO" id="GO:0006835">
    <property type="term" value="P:dicarboxylic acid transport"/>
    <property type="evidence" value="ECO:0007669"/>
    <property type="project" value="TreeGrafter"/>
</dbReference>
<evidence type="ECO:0000256" key="2">
    <source>
        <dbReference type="ARBA" id="ARBA00022448"/>
    </source>
</evidence>
<feature type="transmembrane region" description="Helical" evidence="9">
    <location>
        <begin position="287"/>
        <end position="313"/>
    </location>
</feature>
<feature type="region of interest" description="Disordered" evidence="8">
    <location>
        <begin position="402"/>
        <end position="423"/>
    </location>
</feature>
<evidence type="ECO:0000256" key="8">
    <source>
        <dbReference type="SAM" id="MobiDB-lite"/>
    </source>
</evidence>
<keyword evidence="6 9" id="KW-1133">Transmembrane helix</keyword>
<keyword evidence="4 9" id="KW-0812">Transmembrane</keyword>
<dbReference type="SUPFAM" id="SSF118215">
    <property type="entry name" value="Proton glutamate symport protein"/>
    <property type="match status" value="1"/>
</dbReference>
<feature type="transmembrane region" description="Helical" evidence="9">
    <location>
        <begin position="348"/>
        <end position="370"/>
    </location>
</feature>
<comment type="caution">
    <text evidence="10">The sequence shown here is derived from an EMBL/GenBank/DDBJ whole genome shotgun (WGS) entry which is preliminary data.</text>
</comment>
<feature type="transmembrane region" description="Helical" evidence="9">
    <location>
        <begin position="246"/>
        <end position="267"/>
    </location>
</feature>
<feature type="transmembrane region" description="Helical" evidence="9">
    <location>
        <begin position="48"/>
        <end position="67"/>
    </location>
</feature>
<evidence type="ECO:0000256" key="7">
    <source>
        <dbReference type="ARBA" id="ARBA00023136"/>
    </source>
</evidence>
<dbReference type="InterPro" id="IPR001991">
    <property type="entry name" value="Na-dicarboxylate_symporter"/>
</dbReference>
<dbReference type="eggNOG" id="COG1301">
    <property type="taxonomic scope" value="Bacteria"/>
</dbReference>
<name>A0A094JG29_9GAMM</name>
<evidence type="ECO:0000313" key="10">
    <source>
        <dbReference type="EMBL" id="KFZ31516.1"/>
    </source>
</evidence>
<dbReference type="GO" id="GO:0005886">
    <property type="term" value="C:plasma membrane"/>
    <property type="evidence" value="ECO:0007669"/>
    <property type="project" value="UniProtKB-SubCell"/>
</dbReference>
<keyword evidence="3" id="KW-1003">Cell membrane</keyword>
<protein>
    <submittedName>
        <fullName evidence="10">Amino acid:proton symporter</fullName>
    </submittedName>
</protein>
<proteinExistence type="predicted"/>
<reference evidence="10 11" key="1">
    <citation type="submission" date="2014-06" db="EMBL/GenBank/DDBJ databases">
        <title>The draft genome sequence of Idiomarina salinarum ISL-52.</title>
        <authorList>
            <person name="Du J."/>
            <person name="Shao Z."/>
        </authorList>
    </citation>
    <scope>NUCLEOTIDE SEQUENCE [LARGE SCALE GENOMIC DNA]</scope>
    <source>
        <strain evidence="10 11">ISL-52</strain>
    </source>
</reference>
<dbReference type="PRINTS" id="PR00173">
    <property type="entry name" value="EDTRNSPORT"/>
</dbReference>
<dbReference type="AlphaFoldDB" id="A0A094JG29"/>